<sequence length="257" mass="27093">MKSVGIAILASVLAPASAYLITGDTVNCRAGPGTNYAVKRTYSKGTDVTITCQTSGTSVQGHAIWDKTSHGCYVSDLYVETGSAGYVTGRCGTTTCVAPKSNQATVDLIAEFEGFEPNVYTDAAGYPTIGYGHLCNDATCSDVKYSIPLSQADGMRLLADDMARFERCITAMTHATLNLNQYGALVSWSFNMGCGAAETSTLIEWLNGGEDVNTVLAEELPRWVYAGGRVLQGLVRRRNAEIALAGAATDDGALPAC</sequence>
<dbReference type="PANTHER" id="PTHR38107:SF3">
    <property type="entry name" value="LYSOZYME RRRD-RELATED"/>
    <property type="match status" value="1"/>
</dbReference>
<keyword evidence="4 8" id="KW-0378">Hydrolase</keyword>
<evidence type="ECO:0000256" key="4">
    <source>
        <dbReference type="ARBA" id="ARBA00022801"/>
    </source>
</evidence>
<dbReference type="EMBL" id="MU863631">
    <property type="protein sequence ID" value="KAK4102521.1"/>
    <property type="molecule type" value="Genomic_DNA"/>
</dbReference>
<evidence type="ECO:0000313" key="9">
    <source>
        <dbReference type="Proteomes" id="UP001305647"/>
    </source>
</evidence>
<comment type="catalytic activity">
    <reaction evidence="1">
        <text>Hydrolysis of (1-&gt;4)-beta-linkages between N-acetylmuramic acid and N-acetyl-D-glucosamine residues in a peptidoglycan and between N-acetyl-D-glucosamine residues in chitodextrins.</text>
        <dbReference type="EC" id="3.2.1.17"/>
    </reaction>
</comment>
<evidence type="ECO:0000256" key="7">
    <source>
        <dbReference type="SAM" id="SignalP"/>
    </source>
</evidence>
<keyword evidence="6" id="KW-0326">Glycosidase</keyword>
<evidence type="ECO:0000256" key="5">
    <source>
        <dbReference type="ARBA" id="ARBA00023200"/>
    </source>
</evidence>
<dbReference type="GO" id="GO:0042742">
    <property type="term" value="P:defense response to bacterium"/>
    <property type="evidence" value="ECO:0007669"/>
    <property type="project" value="UniProtKB-KW"/>
</dbReference>
<feature type="signal peptide" evidence="7">
    <location>
        <begin position="1"/>
        <end position="18"/>
    </location>
</feature>
<keyword evidence="3" id="KW-0081">Bacteriolytic enzyme</keyword>
<dbReference type="CDD" id="cd00737">
    <property type="entry name" value="lyz_endolysin_autolysin"/>
    <property type="match status" value="1"/>
</dbReference>
<evidence type="ECO:0000256" key="1">
    <source>
        <dbReference type="ARBA" id="ARBA00000632"/>
    </source>
</evidence>
<reference evidence="8" key="2">
    <citation type="submission" date="2023-05" db="EMBL/GenBank/DDBJ databases">
        <authorList>
            <consortium name="Lawrence Berkeley National Laboratory"/>
            <person name="Steindorff A."/>
            <person name="Hensen N."/>
            <person name="Bonometti L."/>
            <person name="Westerberg I."/>
            <person name="Brannstrom I.O."/>
            <person name="Guillou S."/>
            <person name="Cros-Aarteil S."/>
            <person name="Calhoun S."/>
            <person name="Haridas S."/>
            <person name="Kuo A."/>
            <person name="Mondo S."/>
            <person name="Pangilinan J."/>
            <person name="Riley R."/>
            <person name="Labutti K."/>
            <person name="Andreopoulos B."/>
            <person name="Lipzen A."/>
            <person name="Chen C."/>
            <person name="Yanf M."/>
            <person name="Daum C."/>
            <person name="Ng V."/>
            <person name="Clum A."/>
            <person name="Ohm R."/>
            <person name="Martin F."/>
            <person name="Silar P."/>
            <person name="Natvig D."/>
            <person name="Lalanne C."/>
            <person name="Gautier V."/>
            <person name="Ament-Velasquez S.L."/>
            <person name="Kruys A."/>
            <person name="Hutchinson M.I."/>
            <person name="Powell A.J."/>
            <person name="Barry K."/>
            <person name="Miller A.N."/>
            <person name="Grigoriev I.V."/>
            <person name="Debuchy R."/>
            <person name="Gladieux P."/>
            <person name="Thoren M.H."/>
            <person name="Johannesson H."/>
        </authorList>
    </citation>
    <scope>NUCLEOTIDE SEQUENCE</scope>
    <source>
        <strain evidence="8">CBS 757.83</strain>
    </source>
</reference>
<dbReference type="Proteomes" id="UP001305647">
    <property type="component" value="Unassembled WGS sequence"/>
</dbReference>
<dbReference type="InterPro" id="IPR023347">
    <property type="entry name" value="Lysozyme_dom_sf"/>
</dbReference>
<dbReference type="GO" id="GO:0003796">
    <property type="term" value="F:lysozyme activity"/>
    <property type="evidence" value="ECO:0007669"/>
    <property type="project" value="UniProtKB-EC"/>
</dbReference>
<dbReference type="GO" id="GO:0031640">
    <property type="term" value="P:killing of cells of another organism"/>
    <property type="evidence" value="ECO:0007669"/>
    <property type="project" value="UniProtKB-KW"/>
</dbReference>
<dbReference type="SUPFAM" id="SSF53955">
    <property type="entry name" value="Lysozyme-like"/>
    <property type="match status" value="1"/>
</dbReference>
<evidence type="ECO:0000256" key="6">
    <source>
        <dbReference type="ARBA" id="ARBA00023295"/>
    </source>
</evidence>
<dbReference type="InterPro" id="IPR002196">
    <property type="entry name" value="Glyco_hydro_24"/>
</dbReference>
<feature type="chain" id="PRO_5043001346" evidence="7">
    <location>
        <begin position="19"/>
        <end position="257"/>
    </location>
</feature>
<dbReference type="Gene3D" id="2.30.30.40">
    <property type="entry name" value="SH3 Domains"/>
    <property type="match status" value="1"/>
</dbReference>
<gene>
    <name evidence="8" type="ORF">N658DRAFT_447071</name>
</gene>
<dbReference type="InterPro" id="IPR051018">
    <property type="entry name" value="Bacteriophage_GH24"/>
</dbReference>
<comment type="caution">
    <text evidence="8">The sequence shown here is derived from an EMBL/GenBank/DDBJ whole genome shotgun (WGS) entry which is preliminary data.</text>
</comment>
<dbReference type="GO" id="GO:0009253">
    <property type="term" value="P:peptidoglycan catabolic process"/>
    <property type="evidence" value="ECO:0007669"/>
    <property type="project" value="InterPro"/>
</dbReference>
<name>A0AAN6T357_9PEZI</name>
<dbReference type="InterPro" id="IPR023346">
    <property type="entry name" value="Lysozyme-like_dom_sf"/>
</dbReference>
<proteinExistence type="inferred from homology"/>
<dbReference type="GO" id="GO:0016998">
    <property type="term" value="P:cell wall macromolecule catabolic process"/>
    <property type="evidence" value="ECO:0007669"/>
    <property type="project" value="InterPro"/>
</dbReference>
<keyword evidence="5" id="KW-1035">Host cytoplasm</keyword>
<dbReference type="InterPro" id="IPR033907">
    <property type="entry name" value="Endolysin_autolysin"/>
</dbReference>
<evidence type="ECO:0000256" key="2">
    <source>
        <dbReference type="ARBA" id="ARBA00022529"/>
    </source>
</evidence>
<dbReference type="PANTHER" id="PTHR38107">
    <property type="match status" value="1"/>
</dbReference>
<dbReference type="AlphaFoldDB" id="A0AAN6T357"/>
<reference evidence="8" key="1">
    <citation type="journal article" date="2023" name="Mol. Phylogenet. Evol.">
        <title>Genome-scale phylogeny and comparative genomics of the fungal order Sordariales.</title>
        <authorList>
            <person name="Hensen N."/>
            <person name="Bonometti L."/>
            <person name="Westerberg I."/>
            <person name="Brannstrom I.O."/>
            <person name="Guillou S."/>
            <person name="Cros-Aarteil S."/>
            <person name="Calhoun S."/>
            <person name="Haridas S."/>
            <person name="Kuo A."/>
            <person name="Mondo S."/>
            <person name="Pangilinan J."/>
            <person name="Riley R."/>
            <person name="LaButti K."/>
            <person name="Andreopoulos B."/>
            <person name="Lipzen A."/>
            <person name="Chen C."/>
            <person name="Yan M."/>
            <person name="Daum C."/>
            <person name="Ng V."/>
            <person name="Clum A."/>
            <person name="Steindorff A."/>
            <person name="Ohm R.A."/>
            <person name="Martin F."/>
            <person name="Silar P."/>
            <person name="Natvig D.O."/>
            <person name="Lalanne C."/>
            <person name="Gautier V."/>
            <person name="Ament-Velasquez S.L."/>
            <person name="Kruys A."/>
            <person name="Hutchinson M.I."/>
            <person name="Powell A.J."/>
            <person name="Barry K."/>
            <person name="Miller A.N."/>
            <person name="Grigoriev I.V."/>
            <person name="Debuchy R."/>
            <person name="Gladieux P."/>
            <person name="Hiltunen Thoren M."/>
            <person name="Johannesson H."/>
        </authorList>
    </citation>
    <scope>NUCLEOTIDE SEQUENCE</scope>
    <source>
        <strain evidence="8">CBS 757.83</strain>
    </source>
</reference>
<dbReference type="InterPro" id="IPR034690">
    <property type="entry name" value="Endolysin_T4_type"/>
</dbReference>
<keyword evidence="7" id="KW-0732">Signal</keyword>
<dbReference type="HAMAP" id="MF_04110">
    <property type="entry name" value="ENDOLYSIN_T4"/>
    <property type="match status" value="1"/>
</dbReference>
<dbReference type="Pfam" id="PF00959">
    <property type="entry name" value="Phage_lysozyme"/>
    <property type="match status" value="1"/>
</dbReference>
<accession>A0AAN6T357</accession>
<keyword evidence="9" id="KW-1185">Reference proteome</keyword>
<evidence type="ECO:0000313" key="8">
    <source>
        <dbReference type="EMBL" id="KAK4102521.1"/>
    </source>
</evidence>
<dbReference type="Gene3D" id="1.10.530.40">
    <property type="match status" value="1"/>
</dbReference>
<keyword evidence="2" id="KW-0929">Antimicrobial</keyword>
<evidence type="ECO:0000256" key="3">
    <source>
        <dbReference type="ARBA" id="ARBA00022638"/>
    </source>
</evidence>
<protein>
    <submittedName>
        <fullName evidence="8">Glycoside hydrolase family 24 protein</fullName>
    </submittedName>
</protein>
<organism evidence="8 9">
    <name type="scientific">Parathielavia hyrcaniae</name>
    <dbReference type="NCBI Taxonomy" id="113614"/>
    <lineage>
        <taxon>Eukaryota</taxon>
        <taxon>Fungi</taxon>
        <taxon>Dikarya</taxon>
        <taxon>Ascomycota</taxon>
        <taxon>Pezizomycotina</taxon>
        <taxon>Sordariomycetes</taxon>
        <taxon>Sordariomycetidae</taxon>
        <taxon>Sordariales</taxon>
        <taxon>Chaetomiaceae</taxon>
        <taxon>Parathielavia</taxon>
    </lineage>
</organism>